<name>A0A1S7DR17_RIEAN</name>
<gene>
    <name evidence="2" type="ORF">AB406_0601</name>
</gene>
<dbReference type="Proteomes" id="UP000189883">
    <property type="component" value="Chromosome"/>
</dbReference>
<evidence type="ECO:0000313" key="3">
    <source>
        <dbReference type="Proteomes" id="UP000189883"/>
    </source>
</evidence>
<organism evidence="2 3">
    <name type="scientific">Riemerella anatipestifer</name>
    <name type="common">Moraxella anatipestifer</name>
    <dbReference type="NCBI Taxonomy" id="34085"/>
    <lineage>
        <taxon>Bacteria</taxon>
        <taxon>Pseudomonadati</taxon>
        <taxon>Bacteroidota</taxon>
        <taxon>Flavobacteriia</taxon>
        <taxon>Flavobacteriales</taxon>
        <taxon>Weeksellaceae</taxon>
        <taxon>Riemerella</taxon>
    </lineage>
</organism>
<evidence type="ECO:0000259" key="1">
    <source>
        <dbReference type="Pfam" id="PF20243"/>
    </source>
</evidence>
<reference evidence="2 3" key="1">
    <citation type="submission" date="2015-06" db="EMBL/GenBank/DDBJ databases">
        <title>R. anatipestifer strain HXb2 is the most virulent strain so far, and the genome sequence would help us uncover the pathogenesis.</title>
        <authorList>
            <person name="Hu Q."/>
            <person name="Qi J."/>
            <person name="Bo H."/>
            <person name="Liu G."/>
            <person name="Tao M."/>
            <person name="Ding Y."/>
            <person name="Xue Y."/>
        </authorList>
    </citation>
    <scope>NUCLEOTIDE SEQUENCE [LARGE SCALE GENOMIC DNA]</scope>
    <source>
        <strain evidence="2 3">HXb2</strain>
    </source>
</reference>
<feature type="domain" description="Copper-binding protein MbnP-like" evidence="1">
    <location>
        <begin position="34"/>
        <end position="241"/>
    </location>
</feature>
<protein>
    <recommendedName>
        <fullName evidence="1">Copper-binding protein MbnP-like domain-containing protein</fullName>
    </recommendedName>
</protein>
<sequence length="271" mass="30446">MKKYIVFAYVAIILSLVVSCNRDEEPTIDANDKNSVTLKFENFFNGQAMYEFSGVYTSSSSQKHKFSTLKYIVSDVILVKSDGTEVKYHYQNPDKGAYIVDQSDEEITHNFVLEEIPAGDYKQVKFGLGISPDAFVLGQEKQALFWDKAKTNGMSWSWASGYKFVNFEGTYSDALDKNFKIHIGNIGNPQQSNTPDVYKVITLDLPQAAKVRKVIAPQIHIMADINHFLSGKNKVVLSDDNAQAMHPSKAVVRETAENLSLMFSVDHVHNN</sequence>
<dbReference type="PROSITE" id="PS51257">
    <property type="entry name" value="PROKAR_LIPOPROTEIN"/>
    <property type="match status" value="1"/>
</dbReference>
<dbReference type="RefSeq" id="WP_079206855.1">
    <property type="nucleotide sequence ID" value="NZ_CP011859.1"/>
</dbReference>
<evidence type="ECO:0000313" key="2">
    <source>
        <dbReference type="EMBL" id="AQY21559.1"/>
    </source>
</evidence>
<dbReference type="Pfam" id="PF20243">
    <property type="entry name" value="MbnP"/>
    <property type="match status" value="1"/>
</dbReference>
<accession>A0A1S7DR17</accession>
<proteinExistence type="predicted"/>
<dbReference type="InterPro" id="IPR046863">
    <property type="entry name" value="MbnP-like_dom"/>
</dbReference>
<dbReference type="EMBL" id="CP011859">
    <property type="protein sequence ID" value="AQY21559.1"/>
    <property type="molecule type" value="Genomic_DNA"/>
</dbReference>
<dbReference type="AlphaFoldDB" id="A0A1S7DR17"/>